<dbReference type="Gene3D" id="1.20.120.450">
    <property type="entry name" value="dinb family like domain"/>
    <property type="match status" value="1"/>
</dbReference>
<evidence type="ECO:0000313" key="3">
    <source>
        <dbReference type="Proteomes" id="UP000503088"/>
    </source>
</evidence>
<dbReference type="Pfam" id="PF12867">
    <property type="entry name" value="DinB_2"/>
    <property type="match status" value="1"/>
</dbReference>
<keyword evidence="3" id="KW-1185">Reference proteome</keyword>
<name>A0A7D4CVN2_9BACL</name>
<protein>
    <submittedName>
        <fullName evidence="2">DinB family protein</fullName>
    </submittedName>
</protein>
<reference evidence="2 3" key="1">
    <citation type="submission" date="2020-01" db="EMBL/GenBank/DDBJ databases">
        <authorList>
            <person name="Gulvik C.A."/>
            <person name="Batra D.G."/>
        </authorList>
    </citation>
    <scope>NUCLEOTIDE SEQUENCE [LARGE SCALE GENOMIC DNA]</scope>
    <source>
        <strain evidence="2 3">W9323</strain>
    </source>
</reference>
<sequence>MNYSRTEVNALLDEHERAVRYLLSILKRWKEGDLNKSIPHDPKVTYGQVLNHVIGSGYHGYFVWIQQVLGWEVESPPVDKEEVEELCDLRKQMELLEKMTPYARHALKNLTNHDLYPTMYMSNWGGYYTIDGMLEHAIVHVWRHIRQLERAEATLIQQKEQGE</sequence>
<dbReference type="AlphaFoldDB" id="A0A7D4CVN2"/>
<dbReference type="InterPro" id="IPR024775">
    <property type="entry name" value="DinB-like"/>
</dbReference>
<feature type="domain" description="DinB-like" evidence="1">
    <location>
        <begin position="16"/>
        <end position="148"/>
    </location>
</feature>
<dbReference type="EMBL" id="CP048104">
    <property type="protein sequence ID" value="QKG84417.1"/>
    <property type="molecule type" value="Genomic_DNA"/>
</dbReference>
<organism evidence="2 3">
    <name type="scientific">Kroppenstedtia pulmonis</name>
    <dbReference type="NCBI Taxonomy" id="1380685"/>
    <lineage>
        <taxon>Bacteria</taxon>
        <taxon>Bacillati</taxon>
        <taxon>Bacillota</taxon>
        <taxon>Bacilli</taxon>
        <taxon>Bacillales</taxon>
        <taxon>Thermoactinomycetaceae</taxon>
        <taxon>Kroppenstedtia</taxon>
    </lineage>
</organism>
<proteinExistence type="predicted"/>
<dbReference type="InterPro" id="IPR034660">
    <property type="entry name" value="DinB/YfiT-like"/>
</dbReference>
<dbReference type="SUPFAM" id="SSF109854">
    <property type="entry name" value="DinB/YfiT-like putative metalloenzymes"/>
    <property type="match status" value="1"/>
</dbReference>
<evidence type="ECO:0000313" key="2">
    <source>
        <dbReference type="EMBL" id="QKG84417.1"/>
    </source>
</evidence>
<dbReference type="KEGG" id="kpul:GXN76_07950"/>
<accession>A0A7D4CVN2</accession>
<evidence type="ECO:0000259" key="1">
    <source>
        <dbReference type="Pfam" id="PF12867"/>
    </source>
</evidence>
<gene>
    <name evidence="2" type="ORF">GXN76_07950</name>
</gene>
<dbReference type="RefSeq" id="WP_173222086.1">
    <property type="nucleotide sequence ID" value="NZ_CP048104.1"/>
</dbReference>
<dbReference type="Proteomes" id="UP000503088">
    <property type="component" value="Chromosome"/>
</dbReference>